<keyword evidence="4" id="KW-1185">Reference proteome</keyword>
<sequence length="386" mass="42660">MAHLTPELSANIANDIYLIKNKNTRKLFFDLYSDQFNFDTDSDLSGKTGAFILLKKEQSLGLAATGIKQRKGEALIALKGTSNGYDALTDLNAGLKQFKTGGLVHQGFYYAFQTFLPDLDRFVSNIPENIHTIHCVGHSLGGALATLTADYLKAKSGRAVNLYTFGSPRVGLNFFSDGARRRLGSENIFRVYHRTDPVPMVPTWPFMHVPDSGPGDLLLDSSAALNPAEYHKMANYIASLSGTEEKHNWTLVRKKRPPTPIQRSIQSWLESDGPLSLTLSTAWVAAEAVMWVLKKVVELAGIALVLGGSTTFTLMDQLAIFLKKAHDFGKKVSHWVTRLLIRLGRLIGIVVTDGSNITIALIRTIFIRMHNAVSELVLRAGRHMDH</sequence>
<dbReference type="RefSeq" id="WP_161857127.1">
    <property type="nucleotide sequence ID" value="NZ_CP047491.1"/>
</dbReference>
<dbReference type="OrthoDB" id="5522031at2"/>
<protein>
    <recommendedName>
        <fullName evidence="1">Fungal lipase-type domain-containing protein</fullName>
    </recommendedName>
</protein>
<dbReference type="Gene3D" id="3.40.50.1820">
    <property type="entry name" value="alpha/beta hydrolase"/>
    <property type="match status" value="1"/>
</dbReference>
<evidence type="ECO:0000313" key="3">
    <source>
        <dbReference type="EMBL" id="QHQ37789.1"/>
    </source>
</evidence>
<dbReference type="CDD" id="cd00519">
    <property type="entry name" value="Lipase_3"/>
    <property type="match status" value="1"/>
</dbReference>
<evidence type="ECO:0000313" key="5">
    <source>
        <dbReference type="Proteomes" id="UP000563601"/>
    </source>
</evidence>
<accession>A0A6P1T965</accession>
<dbReference type="InterPro" id="IPR002921">
    <property type="entry name" value="Fungal_lipase-type"/>
</dbReference>
<dbReference type="InterPro" id="IPR051218">
    <property type="entry name" value="Sec_MonoDiacylglyc_Lipase"/>
</dbReference>
<dbReference type="PANTHER" id="PTHR45856:SF24">
    <property type="entry name" value="FUNGAL LIPASE-LIKE DOMAIN-CONTAINING PROTEIN"/>
    <property type="match status" value="1"/>
</dbReference>
<dbReference type="EMBL" id="CP047491">
    <property type="protein sequence ID" value="QHQ37789.1"/>
    <property type="molecule type" value="Genomic_DNA"/>
</dbReference>
<dbReference type="EMBL" id="JACHHR010000002">
    <property type="protein sequence ID" value="MBB5211458.1"/>
    <property type="molecule type" value="Genomic_DNA"/>
</dbReference>
<evidence type="ECO:0000313" key="4">
    <source>
        <dbReference type="Proteomes" id="UP000464675"/>
    </source>
</evidence>
<reference evidence="2 5" key="2">
    <citation type="submission" date="2020-08" db="EMBL/GenBank/DDBJ databases">
        <title>Genomic Encyclopedia of Type Strains, Phase IV (KMG-IV): sequencing the most valuable type-strain genomes for metagenomic binning, comparative biology and taxonomic classification.</title>
        <authorList>
            <person name="Goeker M."/>
        </authorList>
    </citation>
    <scope>NUCLEOTIDE SEQUENCE [LARGE SCALE GENOMIC DNA]</scope>
    <source>
        <strain evidence="2 5">DSM 11525</strain>
    </source>
</reference>
<dbReference type="SUPFAM" id="SSF53474">
    <property type="entry name" value="alpha/beta-Hydrolases"/>
    <property type="match status" value="1"/>
</dbReference>
<dbReference type="AlphaFoldDB" id="A0A6P1T965"/>
<proteinExistence type="predicted"/>
<feature type="domain" description="Fungal lipase-type" evidence="1">
    <location>
        <begin position="76"/>
        <end position="204"/>
    </location>
</feature>
<dbReference type="Proteomes" id="UP000464675">
    <property type="component" value="Chromosome"/>
</dbReference>
<dbReference type="GO" id="GO:0006629">
    <property type="term" value="P:lipid metabolic process"/>
    <property type="evidence" value="ECO:0007669"/>
    <property type="project" value="InterPro"/>
</dbReference>
<dbReference type="InterPro" id="IPR029058">
    <property type="entry name" value="AB_hydrolase_fold"/>
</dbReference>
<reference evidence="3 4" key="1">
    <citation type="submission" date="2020-01" db="EMBL/GenBank/DDBJ databases">
        <title>The possibility of degradation of plastic by Microbulbifer hydrolyticus IRE-31.</title>
        <authorList>
            <person name="Liu L."/>
        </authorList>
    </citation>
    <scope>NUCLEOTIDE SEQUENCE [LARGE SCALE GENOMIC DNA]</scope>
    <source>
        <strain evidence="3 4">IRE-31</strain>
    </source>
</reference>
<organism evidence="2 5">
    <name type="scientific">Microbulbifer hydrolyticus</name>
    <dbReference type="NCBI Taxonomy" id="48074"/>
    <lineage>
        <taxon>Bacteria</taxon>
        <taxon>Pseudomonadati</taxon>
        <taxon>Pseudomonadota</taxon>
        <taxon>Gammaproteobacteria</taxon>
        <taxon>Cellvibrionales</taxon>
        <taxon>Microbulbiferaceae</taxon>
        <taxon>Microbulbifer</taxon>
    </lineage>
</organism>
<dbReference type="PANTHER" id="PTHR45856">
    <property type="entry name" value="ALPHA/BETA-HYDROLASES SUPERFAMILY PROTEIN"/>
    <property type="match status" value="1"/>
</dbReference>
<name>A0A6P1T965_9GAMM</name>
<evidence type="ECO:0000313" key="2">
    <source>
        <dbReference type="EMBL" id="MBB5211458.1"/>
    </source>
</evidence>
<evidence type="ECO:0000259" key="1">
    <source>
        <dbReference type="Pfam" id="PF01764"/>
    </source>
</evidence>
<gene>
    <name evidence="3" type="ORF">GTQ55_01485</name>
    <name evidence="2" type="ORF">HNQ53_001676</name>
</gene>
<dbReference type="Proteomes" id="UP000563601">
    <property type="component" value="Unassembled WGS sequence"/>
</dbReference>
<dbReference type="Pfam" id="PF01764">
    <property type="entry name" value="Lipase_3"/>
    <property type="match status" value="1"/>
</dbReference>